<accession>A0A853AT36</accession>
<evidence type="ECO:0000256" key="1">
    <source>
        <dbReference type="SAM" id="Phobius"/>
    </source>
</evidence>
<keyword evidence="3" id="KW-1185">Reference proteome</keyword>
<dbReference type="Proteomes" id="UP000587002">
    <property type="component" value="Unassembled WGS sequence"/>
</dbReference>
<keyword evidence="1" id="KW-1133">Transmembrane helix</keyword>
<dbReference type="AlphaFoldDB" id="A0A853AT36"/>
<protein>
    <recommendedName>
        <fullName evidence="4">LysM domain-containing protein</fullName>
    </recommendedName>
</protein>
<evidence type="ECO:0000313" key="2">
    <source>
        <dbReference type="EMBL" id="NYI85811.1"/>
    </source>
</evidence>
<reference evidence="2 3" key="1">
    <citation type="submission" date="2020-07" db="EMBL/GenBank/DDBJ databases">
        <title>Sequencing the genomes of 1000 actinobacteria strains.</title>
        <authorList>
            <person name="Klenk H.-P."/>
        </authorList>
    </citation>
    <scope>NUCLEOTIDE SEQUENCE [LARGE SCALE GENOMIC DNA]</scope>
    <source>
        <strain evidence="2 3">DSM 44065</strain>
    </source>
</reference>
<gene>
    <name evidence="2" type="ORF">HNR68_004441</name>
</gene>
<dbReference type="RefSeq" id="WP_246330513.1">
    <property type="nucleotide sequence ID" value="NZ_BAABFH010000001.1"/>
</dbReference>
<evidence type="ECO:0008006" key="4">
    <source>
        <dbReference type="Google" id="ProtNLM"/>
    </source>
</evidence>
<evidence type="ECO:0000313" key="3">
    <source>
        <dbReference type="Proteomes" id="UP000587002"/>
    </source>
</evidence>
<dbReference type="EMBL" id="JACCFJ010000001">
    <property type="protein sequence ID" value="NYI85811.1"/>
    <property type="molecule type" value="Genomic_DNA"/>
</dbReference>
<comment type="caution">
    <text evidence="2">The sequence shown here is derived from an EMBL/GenBank/DDBJ whole genome shotgun (WGS) entry which is preliminary data.</text>
</comment>
<keyword evidence="1" id="KW-0472">Membrane</keyword>
<sequence length="147" mass="15389">MTTSIDAAGRPCRVERRSAARVPGRRAAGAVRPGRERWPVGRVVPRAPQPAAGDAGRRSGDWLWLTSVAISTFLIVMLVGLFGVRDAPTTGGAALVEVRAGDTLREIAERVVPGADPRAVVDRIVEVNGPGAAAAEPGRLLLVPVDD</sequence>
<organism evidence="2 3">
    <name type="scientific">Saccharopolyspora hordei</name>
    <dbReference type="NCBI Taxonomy" id="1838"/>
    <lineage>
        <taxon>Bacteria</taxon>
        <taxon>Bacillati</taxon>
        <taxon>Actinomycetota</taxon>
        <taxon>Actinomycetes</taxon>
        <taxon>Pseudonocardiales</taxon>
        <taxon>Pseudonocardiaceae</taxon>
        <taxon>Saccharopolyspora</taxon>
    </lineage>
</organism>
<proteinExistence type="predicted"/>
<keyword evidence="1" id="KW-0812">Transmembrane</keyword>
<feature type="transmembrane region" description="Helical" evidence="1">
    <location>
        <begin position="62"/>
        <end position="84"/>
    </location>
</feature>
<name>A0A853AT36_9PSEU</name>